<reference evidence="2 3" key="2">
    <citation type="journal article" date="2011" name="PLoS ONE">
        <title>The Cyst-Dividing Bacterium Ramlibacter tataouinensis TTB310 Genome Reveals a Well-Stocked Toolbox for Adaptation to a Desert Environment.</title>
        <authorList>
            <person name="De Luca G."/>
            <person name="Barakat M."/>
            <person name="Ortet P."/>
            <person name="Fochesato S."/>
            <person name="Jourlin-Castelli C."/>
            <person name="Ansaldi M."/>
            <person name="Py B."/>
            <person name="Fichant G."/>
            <person name="Coutinho P.M."/>
            <person name="Voulhoux R."/>
            <person name="Bastien O."/>
            <person name="Marechal E."/>
            <person name="Henrissat B."/>
            <person name="Quentin Y."/>
            <person name="Noirot P."/>
            <person name="Filloux A."/>
            <person name="Mejean V."/>
            <person name="Dubow M.S."/>
            <person name="Barras F."/>
            <person name="Barbe V."/>
            <person name="Weissenbach J."/>
            <person name="Mihalcescu I."/>
            <person name="Vermeglio A."/>
            <person name="Achouak W."/>
            <person name="Heulin T."/>
        </authorList>
    </citation>
    <scope>NUCLEOTIDE SEQUENCE [LARGE SCALE GENOMIC DNA]</scope>
    <source>
        <strain evidence="3">ATCC BAA-407 / DSM 14655 / LMG 21543 / TTB310</strain>
    </source>
</reference>
<organism evidence="2 3">
    <name type="scientific">Ramlibacter tataouinensis (strain ATCC BAA-407 / DSM 14655 / LMG 21543 / TTB310)</name>
    <dbReference type="NCBI Taxonomy" id="365046"/>
    <lineage>
        <taxon>Bacteria</taxon>
        <taxon>Pseudomonadati</taxon>
        <taxon>Pseudomonadota</taxon>
        <taxon>Betaproteobacteria</taxon>
        <taxon>Burkholderiales</taxon>
        <taxon>Comamonadaceae</taxon>
        <taxon>Ramlibacter</taxon>
    </lineage>
</organism>
<dbReference type="GO" id="GO:0006355">
    <property type="term" value="P:regulation of DNA-templated transcription"/>
    <property type="evidence" value="ECO:0007669"/>
    <property type="project" value="InterPro"/>
</dbReference>
<proteinExistence type="predicted"/>
<dbReference type="SUPFAM" id="SSF46894">
    <property type="entry name" value="C-terminal effector domain of the bipartite response regulators"/>
    <property type="match status" value="1"/>
</dbReference>
<dbReference type="Gene3D" id="1.10.10.10">
    <property type="entry name" value="Winged helix-like DNA-binding domain superfamily/Winged helix DNA-binding domain"/>
    <property type="match status" value="1"/>
</dbReference>
<keyword evidence="3" id="KW-1185">Reference proteome</keyword>
<evidence type="ECO:0000313" key="2">
    <source>
        <dbReference type="EMBL" id="AEG93973.1"/>
    </source>
</evidence>
<dbReference type="InterPro" id="IPR000792">
    <property type="entry name" value="Tscrpt_reg_LuxR_C"/>
</dbReference>
<feature type="domain" description="HTH luxR-type" evidence="1">
    <location>
        <begin position="307"/>
        <end position="364"/>
    </location>
</feature>
<sequence length="375" mass="40458">MDTQVVEDNVIGLFYEGALDPGKWRDGLRELARFARAQTGISLRHDMGPSQTLVLDSFGQDPSTIQAYSSFYKDLDPLTEYFRTARPASGSWLNDWRLLGERGLARTAFYNDFMLKHGTHAVMAHVSYQSTDFAASISIQRAPGQGAFDAADEERLSRLTPHLSRASRMYFDTAVLRNRGTLASAVLSHIQVPVLVVAASSQLLLASPAAEGRLRSAAHLRLTPRSSLIATLSESALARAIRAATAPRPRGTYLQLRGAGSVPPLVACVAPMSARSELASAWQQPLAIILLEGAAEPASLEEVLRLLHGLAPAEARVAVRIAQGFSPADISQQTGTSVQTIRKQVKSVFAKLGARRQSEVAHLVGKLSGLAGSRR</sequence>
<dbReference type="STRING" id="365046.Rta_28700"/>
<dbReference type="InterPro" id="IPR036388">
    <property type="entry name" value="WH-like_DNA-bd_sf"/>
</dbReference>
<evidence type="ECO:0000313" key="3">
    <source>
        <dbReference type="Proteomes" id="UP000008385"/>
    </source>
</evidence>
<dbReference type="Proteomes" id="UP000008385">
    <property type="component" value="Chromosome"/>
</dbReference>
<dbReference type="RefSeq" id="WP_013902204.1">
    <property type="nucleotide sequence ID" value="NC_015677.1"/>
</dbReference>
<dbReference type="HOGENOM" id="CLU_037939_0_0_4"/>
<dbReference type="SMART" id="SM00421">
    <property type="entry name" value="HTH_LUXR"/>
    <property type="match status" value="1"/>
</dbReference>
<dbReference type="AlphaFoldDB" id="F5Y5T9"/>
<dbReference type="KEGG" id="rta:Rta_28700"/>
<gene>
    <name evidence="2" type="ordered locus">Rta_28700</name>
</gene>
<dbReference type="EMBL" id="CP000245">
    <property type="protein sequence ID" value="AEG93973.1"/>
    <property type="molecule type" value="Genomic_DNA"/>
</dbReference>
<accession>F5Y5T9</accession>
<name>F5Y5T9_RAMTT</name>
<dbReference type="InterPro" id="IPR016032">
    <property type="entry name" value="Sig_transdc_resp-reg_C-effctor"/>
</dbReference>
<dbReference type="GO" id="GO:0003677">
    <property type="term" value="F:DNA binding"/>
    <property type="evidence" value="ECO:0007669"/>
    <property type="project" value="InterPro"/>
</dbReference>
<protein>
    <submittedName>
        <fullName evidence="2">Transcriptional regulator, LuxR family-like protein</fullName>
    </submittedName>
</protein>
<reference evidence="3" key="1">
    <citation type="submission" date="2006-01" db="EMBL/GenBank/DDBJ databases">
        <title>Genome of the cyst-dividing bacterium Ramlibacter tataouinensis.</title>
        <authorList>
            <person name="Barakat M."/>
            <person name="Ortet P."/>
            <person name="De Luca G."/>
            <person name="Jourlin-Castelli C."/>
            <person name="Ansaldi M."/>
            <person name="Py B."/>
            <person name="Fichant G."/>
            <person name="Coutinho P."/>
            <person name="Voulhoux R."/>
            <person name="Bastien O."/>
            <person name="Roy S."/>
            <person name="Marechal E."/>
            <person name="Henrissat B."/>
            <person name="Quentin Y."/>
            <person name="Noirot P."/>
            <person name="Filloux A."/>
            <person name="Mejean V."/>
            <person name="DuBow M."/>
            <person name="Barras F."/>
            <person name="Heulin T."/>
        </authorList>
    </citation>
    <scope>NUCLEOTIDE SEQUENCE [LARGE SCALE GENOMIC DNA]</scope>
    <source>
        <strain evidence="3">ATCC BAA-407 / DSM 14655 / LMG 21543 / TTB310</strain>
    </source>
</reference>
<evidence type="ECO:0000259" key="1">
    <source>
        <dbReference type="SMART" id="SM00421"/>
    </source>
</evidence>
<dbReference type="eggNOG" id="COG2771">
    <property type="taxonomic scope" value="Bacteria"/>
</dbReference>
<dbReference type="OrthoDB" id="5497412at2"/>